<dbReference type="Gene3D" id="1.10.1200.10">
    <property type="entry name" value="ACP-like"/>
    <property type="match status" value="1"/>
</dbReference>
<dbReference type="EMBL" id="AJWY01000984">
    <property type="protein sequence ID" value="EKC80406.1"/>
    <property type="molecule type" value="Genomic_DNA"/>
</dbReference>
<dbReference type="AlphaFoldDB" id="K1V8V2"/>
<evidence type="ECO:0000313" key="2">
    <source>
        <dbReference type="EMBL" id="EKC80406.1"/>
    </source>
</evidence>
<dbReference type="InterPro" id="IPR009081">
    <property type="entry name" value="PP-bd_ACP"/>
</dbReference>
<reference evidence="2" key="1">
    <citation type="journal article" date="2013" name="Environ. Microbiol.">
        <title>Microbiota from the distal guts of lean and obese adolescents exhibit partial functional redundancy besides clear differences in community structure.</title>
        <authorList>
            <person name="Ferrer M."/>
            <person name="Ruiz A."/>
            <person name="Lanza F."/>
            <person name="Haange S.B."/>
            <person name="Oberbach A."/>
            <person name="Till H."/>
            <person name="Bargiela R."/>
            <person name="Campoy C."/>
            <person name="Segura M.T."/>
            <person name="Richter M."/>
            <person name="von Bergen M."/>
            <person name="Seifert J."/>
            <person name="Suarez A."/>
        </authorList>
    </citation>
    <scope>NUCLEOTIDE SEQUENCE</scope>
</reference>
<comment type="caution">
    <text evidence="2">The sequence shown here is derived from an EMBL/GenBank/DDBJ whole genome shotgun (WGS) entry which is preliminary data.</text>
</comment>
<feature type="non-terminal residue" evidence="2">
    <location>
        <position position="1"/>
    </location>
</feature>
<evidence type="ECO:0000259" key="1">
    <source>
        <dbReference type="Pfam" id="PF00550"/>
    </source>
</evidence>
<dbReference type="SUPFAM" id="SSF47336">
    <property type="entry name" value="ACP-like"/>
    <property type="match status" value="1"/>
</dbReference>
<accession>K1V8V2</accession>
<dbReference type="InterPro" id="IPR036736">
    <property type="entry name" value="ACP-like_sf"/>
</dbReference>
<organism evidence="2">
    <name type="scientific">human gut metagenome</name>
    <dbReference type="NCBI Taxonomy" id="408170"/>
    <lineage>
        <taxon>unclassified sequences</taxon>
        <taxon>metagenomes</taxon>
        <taxon>organismal metagenomes</taxon>
    </lineage>
</organism>
<sequence>TEDTMIEDVEQWDSLAHVMIIGQLEEELGVSIPLDEAIELKGMRELLEKAGCE</sequence>
<gene>
    <name evidence="2" type="ORF">LEA_01418</name>
</gene>
<dbReference type="Pfam" id="PF00550">
    <property type="entry name" value="PP-binding"/>
    <property type="match status" value="1"/>
</dbReference>
<name>K1V8V2_9ZZZZ</name>
<feature type="domain" description="Carrier" evidence="1">
    <location>
        <begin position="13"/>
        <end position="47"/>
    </location>
</feature>
<protein>
    <recommendedName>
        <fullName evidence="1">Carrier domain-containing protein</fullName>
    </recommendedName>
</protein>
<proteinExistence type="predicted"/>